<proteinExistence type="predicted"/>
<dbReference type="Proteomes" id="UP000703269">
    <property type="component" value="Unassembled WGS sequence"/>
</dbReference>
<feature type="region of interest" description="Disordered" evidence="1">
    <location>
        <begin position="1"/>
        <end position="26"/>
    </location>
</feature>
<accession>A0A9P3LAF2</accession>
<gene>
    <name evidence="2" type="ORF">PsYK624_042030</name>
</gene>
<feature type="compositionally biased region" description="Polar residues" evidence="1">
    <location>
        <begin position="1"/>
        <end position="12"/>
    </location>
</feature>
<keyword evidence="3" id="KW-1185">Reference proteome</keyword>
<reference evidence="2 3" key="1">
    <citation type="submission" date="2021-08" db="EMBL/GenBank/DDBJ databases">
        <title>Draft Genome Sequence of Phanerochaete sordida strain YK-624.</title>
        <authorList>
            <person name="Mori T."/>
            <person name="Dohra H."/>
            <person name="Suzuki T."/>
            <person name="Kawagishi H."/>
            <person name="Hirai H."/>
        </authorList>
    </citation>
    <scope>NUCLEOTIDE SEQUENCE [LARGE SCALE GENOMIC DNA]</scope>
    <source>
        <strain evidence="2 3">YK-624</strain>
    </source>
</reference>
<sequence length="240" mass="27732">MSVKQEQGWNVKQEQDPAYDWRNAQADPSMDPYIQQAFEEDPEFAAKVAAYRKSKGVDGPGETVTADHWGPVRDVACYSGDVEMVEFDTPSREPTPLMDPESPTMWDLAEPTARLYEEIKSAHRDAERRSRKEERGTIVKEEHGSGVKKEEEDIEELALPPAEFVRRYHEARARDYPVMKKILFKADTREGLNREDRETLRVFRAVAESRWPRRIYERDSPSPVPSTDGSDDDATKREHY</sequence>
<organism evidence="2 3">
    <name type="scientific">Phanerochaete sordida</name>
    <dbReference type="NCBI Taxonomy" id="48140"/>
    <lineage>
        <taxon>Eukaryota</taxon>
        <taxon>Fungi</taxon>
        <taxon>Dikarya</taxon>
        <taxon>Basidiomycota</taxon>
        <taxon>Agaricomycotina</taxon>
        <taxon>Agaricomycetes</taxon>
        <taxon>Polyporales</taxon>
        <taxon>Phanerochaetaceae</taxon>
        <taxon>Phanerochaete</taxon>
    </lineage>
</organism>
<feature type="region of interest" description="Disordered" evidence="1">
    <location>
        <begin position="121"/>
        <end position="154"/>
    </location>
</feature>
<feature type="compositionally biased region" description="Basic and acidic residues" evidence="1">
    <location>
        <begin position="121"/>
        <end position="151"/>
    </location>
</feature>
<evidence type="ECO:0000256" key="1">
    <source>
        <dbReference type="SAM" id="MobiDB-lite"/>
    </source>
</evidence>
<evidence type="ECO:0000313" key="2">
    <source>
        <dbReference type="EMBL" id="GJE88120.1"/>
    </source>
</evidence>
<name>A0A9P3LAF2_9APHY</name>
<dbReference type="AlphaFoldDB" id="A0A9P3LAF2"/>
<feature type="region of interest" description="Disordered" evidence="1">
    <location>
        <begin position="214"/>
        <end position="240"/>
    </location>
</feature>
<evidence type="ECO:0000313" key="3">
    <source>
        <dbReference type="Proteomes" id="UP000703269"/>
    </source>
</evidence>
<dbReference type="EMBL" id="BPQB01000008">
    <property type="protein sequence ID" value="GJE88120.1"/>
    <property type="molecule type" value="Genomic_DNA"/>
</dbReference>
<protein>
    <submittedName>
        <fullName evidence="2">Uncharacterized protein</fullName>
    </submittedName>
</protein>
<comment type="caution">
    <text evidence="2">The sequence shown here is derived from an EMBL/GenBank/DDBJ whole genome shotgun (WGS) entry which is preliminary data.</text>
</comment>